<reference evidence="13" key="1">
    <citation type="submission" date="2025-08" db="UniProtKB">
        <authorList>
            <consortium name="RefSeq"/>
        </authorList>
    </citation>
    <scope>IDENTIFICATION</scope>
    <source>
        <tissue evidence="13">Whole organism</tissue>
    </source>
</reference>
<evidence type="ECO:0000256" key="6">
    <source>
        <dbReference type="ARBA" id="ARBA00023034"/>
    </source>
</evidence>
<evidence type="ECO:0000256" key="8">
    <source>
        <dbReference type="ARBA" id="ARBA00023180"/>
    </source>
</evidence>
<evidence type="ECO:0000256" key="1">
    <source>
        <dbReference type="ARBA" id="ARBA00004323"/>
    </source>
</evidence>
<comment type="similarity">
    <text evidence="2 9">Belongs to the sulfotransferase 2 family.</text>
</comment>
<evidence type="ECO:0000313" key="13">
    <source>
        <dbReference type="RefSeq" id="XP_018027640.1"/>
    </source>
</evidence>
<dbReference type="GO" id="GO:0016051">
    <property type="term" value="P:carbohydrate biosynthetic process"/>
    <property type="evidence" value="ECO:0007669"/>
    <property type="project" value="InterPro"/>
</dbReference>
<keyword evidence="3 9" id="KW-0808">Transferase</keyword>
<feature type="compositionally biased region" description="Basic residues" evidence="10">
    <location>
        <begin position="75"/>
        <end position="90"/>
    </location>
</feature>
<dbReference type="InterPro" id="IPR005331">
    <property type="entry name" value="Sulfotransferase"/>
</dbReference>
<evidence type="ECO:0000256" key="2">
    <source>
        <dbReference type="ARBA" id="ARBA00006339"/>
    </source>
</evidence>
<evidence type="ECO:0000256" key="3">
    <source>
        <dbReference type="ARBA" id="ARBA00022679"/>
    </source>
</evidence>
<evidence type="ECO:0000256" key="5">
    <source>
        <dbReference type="ARBA" id="ARBA00022989"/>
    </source>
</evidence>
<dbReference type="RefSeq" id="XP_018027640.1">
    <property type="nucleotide sequence ID" value="XM_018172151.2"/>
</dbReference>
<evidence type="ECO:0000256" key="4">
    <source>
        <dbReference type="ARBA" id="ARBA00022692"/>
    </source>
</evidence>
<dbReference type="Proteomes" id="UP000694843">
    <property type="component" value="Unplaced"/>
</dbReference>
<dbReference type="InterPro" id="IPR018011">
    <property type="entry name" value="Carb_sulfotrans_8-10"/>
</dbReference>
<dbReference type="OrthoDB" id="6369247at2759"/>
<keyword evidence="9" id="KW-0735">Signal-anchor</keyword>
<keyword evidence="5" id="KW-1133">Transmembrane helix</keyword>
<dbReference type="EC" id="2.8.2.-" evidence="9"/>
<feature type="chain" id="PRO_5033990405" description="Carbohydrate sulfotransferase" evidence="11">
    <location>
        <begin position="19"/>
        <end position="456"/>
    </location>
</feature>
<evidence type="ECO:0000256" key="7">
    <source>
        <dbReference type="ARBA" id="ARBA00023136"/>
    </source>
</evidence>
<dbReference type="GeneID" id="108682896"/>
<sequence>MAGITGKIVVIALLGTTALVILTSSPMSHPANEFQLNVGNIEELIKVLEVAGAESVQTSTNPAIINENQKEYTRSKNKKNKVAKRGKKPKDNHVIGSDDDISLIKKLQRDSNRAKRKKGRKGKKIVDKRYKTNAGSDIDFDNLMDAKSILDLNDPERLRRHKVTPLKDLPRDQWWPVILKPSYGKVFATLNLSNYSETDSTYLKRRLPEYAARAWRVSEVCSRHPELMEKKVNIKTMVWDVHHTPNLVWCQIPKIASSSWNADFFKLGHPDEKDALLPSEEHQDELPEFNLHHEVFRLFPAPNTTKERNEVFKNAIRFMIVRHPFVRLVSAFRDKMEQPKPKPVWFHYEKMQKLIIKRYRPVDSPENSEYPTFREFVQFVLDQTAEFKTPEDWTRKVVGGKEWRHHINGTSSNEVADDFFRQLTKKLVEELYQRYRIDFDLFGYSPEHYINLVSDE</sequence>
<evidence type="ECO:0000256" key="9">
    <source>
        <dbReference type="RuleBase" id="RU364020"/>
    </source>
</evidence>
<dbReference type="GO" id="GO:0008146">
    <property type="term" value="F:sulfotransferase activity"/>
    <property type="evidence" value="ECO:0007669"/>
    <property type="project" value="InterPro"/>
</dbReference>
<evidence type="ECO:0000256" key="10">
    <source>
        <dbReference type="SAM" id="MobiDB-lite"/>
    </source>
</evidence>
<protein>
    <recommendedName>
        <fullName evidence="9">Carbohydrate sulfotransferase</fullName>
        <ecNumber evidence="9">2.8.2.-</ecNumber>
    </recommendedName>
</protein>
<dbReference type="PANTHER" id="PTHR12137">
    <property type="entry name" value="CARBOHYDRATE SULFOTRANSFERASE"/>
    <property type="match status" value="1"/>
</dbReference>
<keyword evidence="7" id="KW-0472">Membrane</keyword>
<name>A0A8B7PNR9_HYAAZ</name>
<gene>
    <name evidence="13" type="primary">LOC108682896</name>
</gene>
<dbReference type="PANTHER" id="PTHR12137:SF54">
    <property type="entry name" value="CARBOHYDRATE SULFOTRANSFERASE"/>
    <property type="match status" value="1"/>
</dbReference>
<feature type="region of interest" description="Disordered" evidence="10">
    <location>
        <begin position="72"/>
        <end position="97"/>
    </location>
</feature>
<comment type="subcellular location">
    <subcellularLocation>
        <location evidence="1 9">Golgi apparatus membrane</location>
        <topology evidence="1 9">Single-pass type II membrane protein</topology>
    </subcellularLocation>
</comment>
<organism evidence="12 13">
    <name type="scientific">Hyalella azteca</name>
    <name type="common">Amphipod</name>
    <dbReference type="NCBI Taxonomy" id="294128"/>
    <lineage>
        <taxon>Eukaryota</taxon>
        <taxon>Metazoa</taxon>
        <taxon>Ecdysozoa</taxon>
        <taxon>Arthropoda</taxon>
        <taxon>Crustacea</taxon>
        <taxon>Multicrustacea</taxon>
        <taxon>Malacostraca</taxon>
        <taxon>Eumalacostraca</taxon>
        <taxon>Peracarida</taxon>
        <taxon>Amphipoda</taxon>
        <taxon>Senticaudata</taxon>
        <taxon>Talitrida</taxon>
        <taxon>Talitroidea</taxon>
        <taxon>Hyalellidae</taxon>
        <taxon>Hyalella</taxon>
    </lineage>
</organism>
<proteinExistence type="inferred from homology"/>
<keyword evidence="9" id="KW-0119">Carbohydrate metabolism</keyword>
<keyword evidence="4" id="KW-0812">Transmembrane</keyword>
<keyword evidence="11" id="KW-0732">Signal</keyword>
<keyword evidence="12" id="KW-1185">Reference proteome</keyword>
<feature type="signal peptide" evidence="11">
    <location>
        <begin position="1"/>
        <end position="18"/>
    </location>
</feature>
<evidence type="ECO:0000256" key="11">
    <source>
        <dbReference type="SAM" id="SignalP"/>
    </source>
</evidence>
<dbReference type="KEGG" id="hazt:108682896"/>
<accession>A0A8B7PNR9</accession>
<dbReference type="GO" id="GO:0000139">
    <property type="term" value="C:Golgi membrane"/>
    <property type="evidence" value="ECO:0007669"/>
    <property type="project" value="UniProtKB-SubCell"/>
</dbReference>
<evidence type="ECO:0000313" key="12">
    <source>
        <dbReference type="Proteomes" id="UP000694843"/>
    </source>
</evidence>
<dbReference type="AlphaFoldDB" id="A0A8B7PNR9"/>
<keyword evidence="8 9" id="KW-0325">Glycoprotein</keyword>
<dbReference type="Pfam" id="PF03567">
    <property type="entry name" value="Sulfotransfer_2"/>
    <property type="match status" value="1"/>
</dbReference>
<keyword evidence="6 9" id="KW-0333">Golgi apparatus</keyword>